<evidence type="ECO:0000256" key="5">
    <source>
        <dbReference type="ARBA" id="ARBA00023125"/>
    </source>
</evidence>
<comment type="function">
    <text evidence="9">Auxin response factors (ARFs) are transcriptional factors that bind specifically to the DNA sequence 5'-TGTCTC-3' found in the auxin-responsive promoter elements (AuxREs).</text>
</comment>
<dbReference type="InterPro" id="IPR033389">
    <property type="entry name" value="AUX/IAA_dom"/>
</dbReference>
<evidence type="ECO:0000256" key="2">
    <source>
        <dbReference type="ARBA" id="ARBA00007853"/>
    </source>
</evidence>
<evidence type="ECO:0000256" key="6">
    <source>
        <dbReference type="ARBA" id="ARBA00023163"/>
    </source>
</evidence>
<keyword evidence="8 9" id="KW-0927">Auxin signaling pathway</keyword>
<dbReference type="SMART" id="SM01019">
    <property type="entry name" value="B3"/>
    <property type="match status" value="1"/>
</dbReference>
<dbReference type="AlphaFoldDB" id="A0A2C9VU05"/>
<feature type="domain" description="PB1" evidence="11">
    <location>
        <begin position="627"/>
        <end position="708"/>
    </location>
</feature>
<dbReference type="STRING" id="3983.A0A2C9VU05"/>
<dbReference type="Pfam" id="PF02362">
    <property type="entry name" value="B3"/>
    <property type="match status" value="1"/>
</dbReference>
<dbReference type="SMR" id="A0A2C9VU05"/>
<dbReference type="InterPro" id="IPR015300">
    <property type="entry name" value="DNA-bd_pseudobarrel_sf"/>
</dbReference>
<dbReference type="InterPro" id="IPR053793">
    <property type="entry name" value="PB1-like"/>
</dbReference>
<dbReference type="InterPro" id="IPR003340">
    <property type="entry name" value="B3_DNA-bd"/>
</dbReference>
<dbReference type="InterPro" id="IPR044835">
    <property type="entry name" value="ARF_plant"/>
</dbReference>
<comment type="caution">
    <text evidence="12">The sequence shown here is derived from an EMBL/GenBank/DDBJ whole genome shotgun (WGS) entry which is preliminary data.</text>
</comment>
<dbReference type="Pfam" id="PF06507">
    <property type="entry name" value="ARF_AD"/>
    <property type="match status" value="1"/>
</dbReference>
<keyword evidence="6 9" id="KW-0804">Transcription</keyword>
<dbReference type="Gene3D" id="2.40.330.10">
    <property type="entry name" value="DNA-binding pseudobarrel domain"/>
    <property type="match status" value="1"/>
</dbReference>
<proteinExistence type="inferred from homology"/>
<evidence type="ECO:0000256" key="3">
    <source>
        <dbReference type="ARBA" id="ARBA00011726"/>
    </source>
</evidence>
<evidence type="ECO:0000256" key="1">
    <source>
        <dbReference type="ARBA" id="ARBA00004123"/>
    </source>
</evidence>
<sequence>MVKGNVICEVEGSSNDVLVETKNCIDDGLPPNNHHGDKDDLYTELWHSCAGPLAYVPRAGEKVVYFPQGHMEQVEAYMNQDGPMEMPIYNLPSKIICKVVYVQLKAEAATDEVFAQITLLPEVQQDGLTSKDEENSQPLPRKASALSFSKKLTSSDTSTHGGFSVLKRHAEECLPPMDMSQDPPEQKLFAKDLHGSEWCFRHVYRGQPKRHLLTTGWSTFVTSKKLVAGDEFIFLRGENGELRIGVRRALKLQNNVSTTVISAHSMQHGILATAFHAINTGTMFTVYYRPWTSPSEFIIPFDRYMKSAEIDFNVGTRFRMLFEGEECPEKRIERFEGTIISNEDVDHIRWPISEWRNFKVKWDPTSDGFERPERVSSWNIEPIEPVKRKRIYLQHPSKRSRAMDASLSVFPRMVKDGLFHGPVEHATHNHSEVFQGQEKWDTGVQKMGALKTPLSHLIPQNPSSNNKAVGLGNQLQFSVHVPFFPCPSGTVLFPGGNIERLGLPNCYCPVLSSYGDPENTTRSRNLSVPRANSYNSGLQDLGTSELKDANEVQNAPPNGGGRYMLFGVDLVKSPQELPSPQVATYSDHESLYSVPPMSQSSVSEPSKSISGVNSENQCKNCCSATNQYCTKVLKYGAAGRSVDLSRFDGYNDLICELDQMFEFKGSLIDGSSGWQVTYTDNEGDMMLIGDYPWQEFQCMVRRMFICTKEEIGKLNPNSPSEVSL</sequence>
<accession>A0A2C9VU05</accession>
<keyword evidence="7 9" id="KW-0539">Nucleus</keyword>
<feature type="domain" description="TF-B3" evidence="10">
    <location>
        <begin position="148"/>
        <end position="250"/>
    </location>
</feature>
<dbReference type="FunFam" id="2.30.30.1040:FF:000001">
    <property type="entry name" value="Auxin response factor"/>
    <property type="match status" value="1"/>
</dbReference>
<dbReference type="CDD" id="cd10017">
    <property type="entry name" value="B3_DNA"/>
    <property type="match status" value="1"/>
</dbReference>
<dbReference type="EMBL" id="CM004391">
    <property type="protein sequence ID" value="OAY49597.1"/>
    <property type="molecule type" value="Genomic_DNA"/>
</dbReference>
<dbReference type="Gene3D" id="2.30.30.1040">
    <property type="match status" value="1"/>
</dbReference>
<organism evidence="12 13">
    <name type="scientific">Manihot esculenta</name>
    <name type="common">Cassava</name>
    <name type="synonym">Jatropha manihot</name>
    <dbReference type="NCBI Taxonomy" id="3983"/>
    <lineage>
        <taxon>Eukaryota</taxon>
        <taxon>Viridiplantae</taxon>
        <taxon>Streptophyta</taxon>
        <taxon>Embryophyta</taxon>
        <taxon>Tracheophyta</taxon>
        <taxon>Spermatophyta</taxon>
        <taxon>Magnoliopsida</taxon>
        <taxon>eudicotyledons</taxon>
        <taxon>Gunneridae</taxon>
        <taxon>Pentapetalae</taxon>
        <taxon>rosids</taxon>
        <taxon>fabids</taxon>
        <taxon>Malpighiales</taxon>
        <taxon>Euphorbiaceae</taxon>
        <taxon>Crotonoideae</taxon>
        <taxon>Manihoteae</taxon>
        <taxon>Manihot</taxon>
    </lineage>
</organism>
<dbReference type="SUPFAM" id="SSF54277">
    <property type="entry name" value="CAD &amp; PB1 domains"/>
    <property type="match status" value="1"/>
</dbReference>
<comment type="subcellular location">
    <subcellularLocation>
        <location evidence="1 9">Nucleus</location>
    </subcellularLocation>
</comment>
<dbReference type="Gramene" id="Manes.05G068300.1.v8.1">
    <property type="protein sequence ID" value="Manes.05G068300.1.v8.1.CDS"/>
    <property type="gene ID" value="Manes.05G068300.v8.1"/>
</dbReference>
<evidence type="ECO:0000256" key="4">
    <source>
        <dbReference type="ARBA" id="ARBA00023015"/>
    </source>
</evidence>
<dbReference type="PANTHER" id="PTHR31384:SF25">
    <property type="entry name" value="AUXIN RESPONSE FACTOR"/>
    <property type="match status" value="1"/>
</dbReference>
<dbReference type="Gene3D" id="3.10.20.90">
    <property type="entry name" value="Phosphatidylinositol 3-kinase Catalytic Subunit, Chain A, domain 1"/>
    <property type="match status" value="1"/>
</dbReference>
<keyword evidence="13" id="KW-1185">Reference proteome</keyword>
<evidence type="ECO:0000259" key="10">
    <source>
        <dbReference type="PROSITE" id="PS50863"/>
    </source>
</evidence>
<dbReference type="GO" id="GO:0009734">
    <property type="term" value="P:auxin-activated signaling pathway"/>
    <property type="evidence" value="ECO:0007669"/>
    <property type="project" value="UniProtKB-KW"/>
</dbReference>
<name>A0A2C9VU05_MANES</name>
<dbReference type="Pfam" id="PF02309">
    <property type="entry name" value="AUX_IAA"/>
    <property type="match status" value="1"/>
</dbReference>
<reference evidence="13" key="1">
    <citation type="journal article" date="2016" name="Nat. Biotechnol.">
        <title>Sequencing wild and cultivated cassava and related species reveals extensive interspecific hybridization and genetic diversity.</title>
        <authorList>
            <person name="Bredeson J.V."/>
            <person name="Lyons J.B."/>
            <person name="Prochnik S.E."/>
            <person name="Wu G.A."/>
            <person name="Ha C.M."/>
            <person name="Edsinger-Gonzales E."/>
            <person name="Grimwood J."/>
            <person name="Schmutz J."/>
            <person name="Rabbi I.Y."/>
            <person name="Egesi C."/>
            <person name="Nauluvula P."/>
            <person name="Lebot V."/>
            <person name="Ndunguru J."/>
            <person name="Mkamilo G."/>
            <person name="Bart R.S."/>
            <person name="Setter T.L."/>
            <person name="Gleadow R.M."/>
            <person name="Kulakow P."/>
            <person name="Ferguson M.E."/>
            <person name="Rounsley S."/>
            <person name="Rokhsar D.S."/>
        </authorList>
    </citation>
    <scope>NUCLEOTIDE SEQUENCE [LARGE SCALE GENOMIC DNA]</scope>
    <source>
        <strain evidence="13">cv. AM560-2</strain>
    </source>
</reference>
<dbReference type="PROSITE" id="PS51745">
    <property type="entry name" value="PB1"/>
    <property type="match status" value="1"/>
</dbReference>
<comment type="similarity">
    <text evidence="2 9">Belongs to the ARF family.</text>
</comment>
<evidence type="ECO:0000313" key="12">
    <source>
        <dbReference type="EMBL" id="OAY49597.1"/>
    </source>
</evidence>
<protein>
    <recommendedName>
        <fullName evidence="9">Auxin response factor</fullName>
    </recommendedName>
</protein>
<keyword evidence="4 9" id="KW-0805">Transcription regulation</keyword>
<dbReference type="FunFam" id="2.40.330.10:FF:000001">
    <property type="entry name" value="Auxin response factor"/>
    <property type="match status" value="1"/>
</dbReference>
<evidence type="ECO:0000256" key="8">
    <source>
        <dbReference type="ARBA" id="ARBA00023294"/>
    </source>
</evidence>
<dbReference type="OrthoDB" id="1668982at2759"/>
<dbReference type="PANTHER" id="PTHR31384">
    <property type="entry name" value="AUXIN RESPONSE FACTOR 4-RELATED"/>
    <property type="match status" value="1"/>
</dbReference>
<comment type="subunit">
    <text evidence="3 9">Homodimers and heterodimers.</text>
</comment>
<dbReference type="GO" id="GO:0006355">
    <property type="term" value="P:regulation of DNA-templated transcription"/>
    <property type="evidence" value="ECO:0000318"/>
    <property type="project" value="GO_Central"/>
</dbReference>
<gene>
    <name evidence="12" type="ORF">MANES_05G068300v8</name>
</gene>
<dbReference type="Proteomes" id="UP000091857">
    <property type="component" value="Chromosome 5"/>
</dbReference>
<evidence type="ECO:0000256" key="7">
    <source>
        <dbReference type="ARBA" id="ARBA00023242"/>
    </source>
</evidence>
<dbReference type="GO" id="GO:0005634">
    <property type="term" value="C:nucleus"/>
    <property type="evidence" value="ECO:0000318"/>
    <property type="project" value="GO_Central"/>
</dbReference>
<dbReference type="SUPFAM" id="SSF101936">
    <property type="entry name" value="DNA-binding pseudobarrel domain"/>
    <property type="match status" value="1"/>
</dbReference>
<keyword evidence="5 9" id="KW-0238">DNA-binding</keyword>
<evidence type="ECO:0000256" key="9">
    <source>
        <dbReference type="RuleBase" id="RU004561"/>
    </source>
</evidence>
<evidence type="ECO:0000259" key="11">
    <source>
        <dbReference type="PROSITE" id="PS51745"/>
    </source>
</evidence>
<evidence type="ECO:0000313" key="13">
    <source>
        <dbReference type="Proteomes" id="UP000091857"/>
    </source>
</evidence>
<dbReference type="InterPro" id="IPR010525">
    <property type="entry name" value="ARF_dom"/>
</dbReference>
<dbReference type="PROSITE" id="PS50863">
    <property type="entry name" value="B3"/>
    <property type="match status" value="1"/>
</dbReference>
<dbReference type="GO" id="GO:0000976">
    <property type="term" value="F:transcription cis-regulatory region binding"/>
    <property type="evidence" value="ECO:0000318"/>
    <property type="project" value="GO_Central"/>
</dbReference>